<dbReference type="Pfam" id="PF10558">
    <property type="entry name" value="MTP18"/>
    <property type="match status" value="1"/>
</dbReference>
<name>A0ABN7IVW8_9BASI</name>
<comment type="caution">
    <text evidence="4">The sequence shown here is derived from an EMBL/GenBank/DDBJ whole genome shotgun (WGS) entry which is preliminary data.</text>
</comment>
<accession>A0ABN7IVW8</accession>
<dbReference type="PANTHER" id="PTHR11001">
    <property type="entry name" value="MITOCHONDRIAL FISSION PROCESS PROTEIN 1"/>
    <property type="match status" value="1"/>
</dbReference>
<reference evidence="4" key="1">
    <citation type="submission" date="2020-10" db="EMBL/GenBank/DDBJ databases">
        <authorList>
            <person name="Sedaghatjoo S."/>
        </authorList>
    </citation>
    <scope>NUCLEOTIDE SEQUENCE</scope>
    <source>
        <strain evidence="4">AZH3</strain>
    </source>
</reference>
<gene>
    <name evidence="4" type="ORF">JKIAZH3_G6304</name>
</gene>
<dbReference type="EMBL" id="CAJHJG010002804">
    <property type="protein sequence ID" value="CAD6923467.1"/>
    <property type="molecule type" value="Genomic_DNA"/>
</dbReference>
<evidence type="ECO:0000256" key="3">
    <source>
        <dbReference type="ARBA" id="ARBA00029631"/>
    </source>
</evidence>
<dbReference type="PANTHER" id="PTHR11001:SF2">
    <property type="entry name" value="MITOCHONDRIAL FISSION PROCESS PROTEIN 1"/>
    <property type="match status" value="1"/>
</dbReference>
<sequence length="167" mass="17880">MSSSPSARHPSEGDRDAVQTQLEEGPARALAYAARVRTFLLASSRYVAYASDIGEAIRPIVTPAVVKAAYAVSWLYLSGDVGYAGYRTWQTSTAGTTVATGKSASSSALPDKDELRRRFANVQKAKDAKEVAGGQTISGQQQGMNWSMKVTESSWTTCSVLTVLPLR</sequence>
<dbReference type="Proteomes" id="UP000836402">
    <property type="component" value="Unassembled WGS sequence"/>
</dbReference>
<evidence type="ECO:0000256" key="2">
    <source>
        <dbReference type="ARBA" id="ARBA00017835"/>
    </source>
</evidence>
<evidence type="ECO:0000313" key="5">
    <source>
        <dbReference type="Proteomes" id="UP000836402"/>
    </source>
</evidence>
<organism evidence="4 5">
    <name type="scientific">Tilletia caries</name>
    <name type="common">wheat bunt fungus</name>
    <dbReference type="NCBI Taxonomy" id="13290"/>
    <lineage>
        <taxon>Eukaryota</taxon>
        <taxon>Fungi</taxon>
        <taxon>Dikarya</taxon>
        <taxon>Basidiomycota</taxon>
        <taxon>Ustilaginomycotina</taxon>
        <taxon>Exobasidiomycetes</taxon>
        <taxon>Tilletiales</taxon>
        <taxon>Tilletiaceae</taxon>
        <taxon>Tilletia</taxon>
    </lineage>
</organism>
<protein>
    <recommendedName>
        <fullName evidence="2">Mitochondrial fission process protein 1</fullName>
    </recommendedName>
    <alternativeName>
        <fullName evidence="3">Mitochondrial 18 kDa protein</fullName>
    </alternativeName>
</protein>
<evidence type="ECO:0000256" key="1">
    <source>
        <dbReference type="ARBA" id="ARBA00009224"/>
    </source>
</evidence>
<evidence type="ECO:0000313" key="4">
    <source>
        <dbReference type="EMBL" id="CAD6923467.1"/>
    </source>
</evidence>
<proteinExistence type="inferred from homology"/>
<keyword evidence="5" id="KW-1185">Reference proteome</keyword>
<dbReference type="InterPro" id="IPR019560">
    <property type="entry name" value="Mitochondrial_18_kDa_protein"/>
</dbReference>
<comment type="similarity">
    <text evidence="1">Belongs to the MTFP1 family.</text>
</comment>